<dbReference type="InterPro" id="IPR036291">
    <property type="entry name" value="NAD(P)-bd_dom_sf"/>
</dbReference>
<dbReference type="InterPro" id="IPR011032">
    <property type="entry name" value="GroES-like_sf"/>
</dbReference>
<name>T1A3L7_9ZZZZ</name>
<dbReference type="SUPFAM" id="SSF51735">
    <property type="entry name" value="NAD(P)-binding Rossmann-fold domains"/>
    <property type="match status" value="1"/>
</dbReference>
<sequence length="164" mass="17101">YPMPPRPSLVPLSDGAGEVVSVGPGVTRFKGGDRVAAIFFQRWLEGRPDAQTHSSALGGQLDGMLSQYVCLSEEGLVGVPQGYSHEEASTLPCAAVTAWNGLMTRGRMQQGDNVLILGTGGVSIFGLQFAAAAGARPIVTSSSDEKLAHAKTLGAVATINYRKT</sequence>
<dbReference type="EMBL" id="AUZZ01004903">
    <property type="protein sequence ID" value="EQD51488.1"/>
    <property type="molecule type" value="Genomic_DNA"/>
</dbReference>
<dbReference type="CDD" id="cd08276">
    <property type="entry name" value="MDR7"/>
    <property type="match status" value="1"/>
</dbReference>
<dbReference type="AlphaFoldDB" id="T1A3L7"/>
<dbReference type="SUPFAM" id="SSF50129">
    <property type="entry name" value="GroES-like"/>
    <property type="match status" value="1"/>
</dbReference>
<reference evidence="3" key="1">
    <citation type="submission" date="2013-08" db="EMBL/GenBank/DDBJ databases">
        <authorList>
            <person name="Mendez C."/>
            <person name="Richter M."/>
            <person name="Ferrer M."/>
            <person name="Sanchez J."/>
        </authorList>
    </citation>
    <scope>NUCLEOTIDE SEQUENCE</scope>
</reference>
<organism evidence="3">
    <name type="scientific">mine drainage metagenome</name>
    <dbReference type="NCBI Taxonomy" id="410659"/>
    <lineage>
        <taxon>unclassified sequences</taxon>
        <taxon>metagenomes</taxon>
        <taxon>ecological metagenomes</taxon>
    </lineage>
</organism>
<comment type="caution">
    <text evidence="3">The sequence shown here is derived from an EMBL/GenBank/DDBJ whole genome shotgun (WGS) entry which is preliminary data.</text>
</comment>
<feature type="non-terminal residue" evidence="3">
    <location>
        <position position="164"/>
    </location>
</feature>
<dbReference type="Pfam" id="PF08240">
    <property type="entry name" value="ADH_N"/>
    <property type="match status" value="1"/>
</dbReference>
<dbReference type="Pfam" id="PF00107">
    <property type="entry name" value="ADH_zinc_N"/>
    <property type="match status" value="1"/>
</dbReference>
<feature type="domain" description="Alcohol dehydrogenase-like N-terminal" evidence="2">
    <location>
        <begin position="4"/>
        <end position="80"/>
    </location>
</feature>
<feature type="non-terminal residue" evidence="3">
    <location>
        <position position="1"/>
    </location>
</feature>
<dbReference type="PANTHER" id="PTHR45033:SF2">
    <property type="entry name" value="ZINC-TYPE ALCOHOL DEHYDROGENASE-LIKE PROTEIN C1773.06C"/>
    <property type="match status" value="1"/>
</dbReference>
<feature type="domain" description="Alcohol dehydrogenase-like C-terminal" evidence="1">
    <location>
        <begin position="121"/>
        <end position="163"/>
    </location>
</feature>
<proteinExistence type="predicted"/>
<evidence type="ECO:0000313" key="3">
    <source>
        <dbReference type="EMBL" id="EQD51488.1"/>
    </source>
</evidence>
<dbReference type="InterPro" id="IPR013149">
    <property type="entry name" value="ADH-like_C"/>
</dbReference>
<dbReference type="PANTHER" id="PTHR45033">
    <property type="match status" value="1"/>
</dbReference>
<reference evidence="3" key="2">
    <citation type="journal article" date="2014" name="ISME J.">
        <title>Microbial stratification in low pH oxic and suboxic macroscopic growths along an acid mine drainage.</title>
        <authorList>
            <person name="Mendez-Garcia C."/>
            <person name="Mesa V."/>
            <person name="Sprenger R.R."/>
            <person name="Richter M."/>
            <person name="Diez M.S."/>
            <person name="Solano J."/>
            <person name="Bargiela R."/>
            <person name="Golyshina O.V."/>
            <person name="Manteca A."/>
            <person name="Ramos J.L."/>
            <person name="Gallego J.R."/>
            <person name="Llorente I."/>
            <person name="Martins Dos Santos V.A."/>
            <person name="Jensen O.N."/>
            <person name="Pelaez A.I."/>
            <person name="Sanchez J."/>
            <person name="Ferrer M."/>
        </authorList>
    </citation>
    <scope>NUCLEOTIDE SEQUENCE</scope>
</reference>
<evidence type="ECO:0000259" key="2">
    <source>
        <dbReference type="Pfam" id="PF08240"/>
    </source>
</evidence>
<evidence type="ECO:0000259" key="1">
    <source>
        <dbReference type="Pfam" id="PF00107"/>
    </source>
</evidence>
<dbReference type="Gene3D" id="3.40.50.720">
    <property type="entry name" value="NAD(P)-binding Rossmann-like Domain"/>
    <property type="match status" value="1"/>
</dbReference>
<gene>
    <name evidence="3" type="ORF">B2A_06874</name>
</gene>
<dbReference type="Gene3D" id="3.90.180.10">
    <property type="entry name" value="Medium-chain alcohol dehydrogenases, catalytic domain"/>
    <property type="match status" value="1"/>
</dbReference>
<dbReference type="InterPro" id="IPR052711">
    <property type="entry name" value="Zinc_ADH-like"/>
</dbReference>
<accession>T1A3L7</accession>
<dbReference type="InterPro" id="IPR013154">
    <property type="entry name" value="ADH-like_N"/>
</dbReference>
<protein>
    <submittedName>
        <fullName evidence="3">Alcohol dehydrogenase zinc-binding domain protein</fullName>
    </submittedName>
</protein>